<dbReference type="SUPFAM" id="SSF53850">
    <property type="entry name" value="Periplasmic binding protein-like II"/>
    <property type="match status" value="1"/>
</dbReference>
<feature type="domain" description="PBP" evidence="2">
    <location>
        <begin position="27"/>
        <end position="319"/>
    </location>
</feature>
<evidence type="ECO:0000313" key="3">
    <source>
        <dbReference type="EMBL" id="OGF56823.1"/>
    </source>
</evidence>
<dbReference type="Proteomes" id="UP000179157">
    <property type="component" value="Unassembled WGS sequence"/>
</dbReference>
<comment type="caution">
    <text evidence="3">The sequence shown here is derived from an EMBL/GenBank/DDBJ whole genome shotgun (WGS) entry which is preliminary data.</text>
</comment>
<reference evidence="3 4" key="1">
    <citation type="journal article" date="2016" name="Nat. Commun.">
        <title>Thousands of microbial genomes shed light on interconnected biogeochemical processes in an aquifer system.</title>
        <authorList>
            <person name="Anantharaman K."/>
            <person name="Brown C.T."/>
            <person name="Hug L.A."/>
            <person name="Sharon I."/>
            <person name="Castelle C.J."/>
            <person name="Probst A.J."/>
            <person name="Thomas B.C."/>
            <person name="Singh A."/>
            <person name="Wilkins M.J."/>
            <person name="Karaoz U."/>
            <person name="Brodie E.L."/>
            <person name="Williams K.H."/>
            <person name="Hubbard S.S."/>
            <person name="Banfield J.F."/>
        </authorList>
    </citation>
    <scope>NUCLEOTIDE SEQUENCE [LARGE SCALE GENOMIC DNA]</scope>
    <source>
        <strain evidence="4">RBG_16_55_9</strain>
    </source>
</reference>
<dbReference type="Gene3D" id="3.40.190.10">
    <property type="entry name" value="Periplasmic binding protein-like II"/>
    <property type="match status" value="2"/>
</dbReference>
<proteinExistence type="predicted"/>
<evidence type="ECO:0000259" key="2">
    <source>
        <dbReference type="Pfam" id="PF12849"/>
    </source>
</evidence>
<protein>
    <recommendedName>
        <fullName evidence="2">PBP domain-containing protein</fullName>
    </recommendedName>
</protein>
<gene>
    <name evidence="3" type="ORF">A2Z21_02575</name>
</gene>
<organism evidence="3 4">
    <name type="scientific">Fraserbacteria sp. (strain RBG_16_55_9)</name>
    <dbReference type="NCBI Taxonomy" id="1817864"/>
    <lineage>
        <taxon>Bacteria</taxon>
        <taxon>Candidatus Fraseribacteriota</taxon>
    </lineage>
</organism>
<dbReference type="PANTHER" id="PTHR30570">
    <property type="entry name" value="PERIPLASMIC PHOSPHATE BINDING COMPONENT OF PHOSPHATE ABC TRANSPORTER"/>
    <property type="match status" value="1"/>
</dbReference>
<dbReference type="InterPro" id="IPR024370">
    <property type="entry name" value="PBP_domain"/>
</dbReference>
<sequence length="380" mass="41117">MQIRQIITAGLGLLLIGLMGTSSLSQPTAATDSKDVIVDGSSTVGPITQAVAADFVKIRPDVRVSVGVSGTSGGFRRFLAKETDISDASRTIKTSEIDSANQNGIEYIESLVAFDGLTVAVDHATQIFQGGQPCMTVGELELLWSREAEGFITIWNQLGSRFANAGITLSGAAETSGTFDFFTEVVNRATGDTRSDYFGTEEDQLLAEQTGQNVFALTYFGFAFFLNNQELVQAVAIDPRRTLIDAAQSVLDQINARRTANNKQPLANAGGTCQGVLPSLDTILSFQYSPLSRPLFIYTNAQSAQREAIDAFVDYYLTENILGNDEFMQDVGYVNISSELRDAARRCWDKRVTGTAFGGTISGLDGEKIREIYEGHCGQQ</sequence>
<keyword evidence="1" id="KW-0732">Signal</keyword>
<evidence type="ECO:0000313" key="4">
    <source>
        <dbReference type="Proteomes" id="UP000179157"/>
    </source>
</evidence>
<dbReference type="Pfam" id="PF12849">
    <property type="entry name" value="PBP_like_2"/>
    <property type="match status" value="1"/>
</dbReference>
<dbReference type="EMBL" id="MFGX01000025">
    <property type="protein sequence ID" value="OGF56823.1"/>
    <property type="molecule type" value="Genomic_DNA"/>
</dbReference>
<dbReference type="STRING" id="1817864.A2Z21_02575"/>
<dbReference type="PANTHER" id="PTHR30570:SF1">
    <property type="entry name" value="PHOSPHATE-BINDING PROTEIN PSTS"/>
    <property type="match status" value="1"/>
</dbReference>
<dbReference type="InterPro" id="IPR050811">
    <property type="entry name" value="Phosphate_ABC_transporter"/>
</dbReference>
<name>A0A1F5V070_FRAXR</name>
<evidence type="ECO:0000256" key="1">
    <source>
        <dbReference type="ARBA" id="ARBA00022729"/>
    </source>
</evidence>
<dbReference type="AlphaFoldDB" id="A0A1F5V070"/>
<accession>A0A1F5V070</accession>